<evidence type="ECO:0000256" key="2">
    <source>
        <dbReference type="ARBA" id="ARBA00023015"/>
    </source>
</evidence>
<protein>
    <submittedName>
        <fullName evidence="7">RNA polymerase sigma-70 factor, ECF subfamily</fullName>
    </submittedName>
</protein>
<comment type="similarity">
    <text evidence="1">Belongs to the sigma-70 factor family. ECF subfamily.</text>
</comment>
<dbReference type="GO" id="GO:0016987">
    <property type="term" value="F:sigma factor activity"/>
    <property type="evidence" value="ECO:0007669"/>
    <property type="project" value="UniProtKB-KW"/>
</dbReference>
<keyword evidence="5" id="KW-0812">Transmembrane</keyword>
<evidence type="ECO:0000256" key="1">
    <source>
        <dbReference type="ARBA" id="ARBA00010641"/>
    </source>
</evidence>
<dbReference type="Pfam" id="PF08281">
    <property type="entry name" value="Sigma70_r4_2"/>
    <property type="match status" value="1"/>
</dbReference>
<keyword evidence="4" id="KW-0804">Transcription</keyword>
<reference evidence="8" key="1">
    <citation type="submission" date="2016-10" db="EMBL/GenBank/DDBJ databases">
        <authorList>
            <person name="Varghese N."/>
            <person name="Submissions S."/>
        </authorList>
    </citation>
    <scope>NUCLEOTIDE SEQUENCE [LARGE SCALE GENOMIC DNA]</scope>
    <source>
        <strain evidence="8">DSM 3695</strain>
    </source>
</reference>
<dbReference type="PANTHER" id="PTHR43133">
    <property type="entry name" value="RNA POLYMERASE ECF-TYPE SIGMA FACTO"/>
    <property type="match status" value="1"/>
</dbReference>
<feature type="transmembrane region" description="Helical" evidence="5">
    <location>
        <begin position="186"/>
        <end position="208"/>
    </location>
</feature>
<dbReference type="InterPro" id="IPR014327">
    <property type="entry name" value="RNA_pol_sigma70_bacteroid"/>
</dbReference>
<dbReference type="InterPro" id="IPR036388">
    <property type="entry name" value="WH-like_DNA-bd_sf"/>
</dbReference>
<dbReference type="STRING" id="29529.SAMN04488122_5674"/>
<evidence type="ECO:0000313" key="7">
    <source>
        <dbReference type="EMBL" id="SEW53770.1"/>
    </source>
</evidence>
<organism evidence="7 8">
    <name type="scientific">Chitinophaga arvensicola</name>
    <dbReference type="NCBI Taxonomy" id="29529"/>
    <lineage>
        <taxon>Bacteria</taxon>
        <taxon>Pseudomonadati</taxon>
        <taxon>Bacteroidota</taxon>
        <taxon>Chitinophagia</taxon>
        <taxon>Chitinophagales</taxon>
        <taxon>Chitinophagaceae</taxon>
        <taxon>Chitinophaga</taxon>
    </lineage>
</organism>
<dbReference type="EMBL" id="FOJG01000002">
    <property type="protein sequence ID" value="SEW53770.1"/>
    <property type="molecule type" value="Genomic_DNA"/>
</dbReference>
<feature type="domain" description="RNA polymerase sigma factor 70 region 4 type 2" evidence="6">
    <location>
        <begin position="134"/>
        <end position="178"/>
    </location>
</feature>
<dbReference type="PANTHER" id="PTHR43133:SF46">
    <property type="entry name" value="RNA POLYMERASE SIGMA-70 FACTOR ECF SUBFAMILY"/>
    <property type="match status" value="1"/>
</dbReference>
<keyword evidence="2" id="KW-0805">Transcription regulation</keyword>
<keyword evidence="5" id="KW-0472">Membrane</keyword>
<evidence type="ECO:0000256" key="3">
    <source>
        <dbReference type="ARBA" id="ARBA00023082"/>
    </source>
</evidence>
<dbReference type="GO" id="GO:0003677">
    <property type="term" value="F:DNA binding"/>
    <property type="evidence" value="ECO:0007669"/>
    <property type="project" value="InterPro"/>
</dbReference>
<keyword evidence="8" id="KW-1185">Reference proteome</keyword>
<evidence type="ECO:0000256" key="5">
    <source>
        <dbReference type="SAM" id="Phobius"/>
    </source>
</evidence>
<dbReference type="GO" id="GO:0006352">
    <property type="term" value="P:DNA-templated transcription initiation"/>
    <property type="evidence" value="ECO:0007669"/>
    <property type="project" value="InterPro"/>
</dbReference>
<dbReference type="NCBIfam" id="TIGR02937">
    <property type="entry name" value="sigma70-ECF"/>
    <property type="match status" value="1"/>
</dbReference>
<keyword evidence="5" id="KW-1133">Transmembrane helix</keyword>
<dbReference type="Proteomes" id="UP000199310">
    <property type="component" value="Unassembled WGS sequence"/>
</dbReference>
<evidence type="ECO:0000313" key="8">
    <source>
        <dbReference type="Proteomes" id="UP000199310"/>
    </source>
</evidence>
<sequence>MSMRKDFSTYTDEELFLLVKQGHKDAFEDVYRRFWQELLDAAYRRVKVQETAMELVQSLLVDLYLKRETISLTTSLRNYLHTSLKNRVLNTVRSQLVRNTYQQHVLNDNGLYQPDAATTLQLKELQRHIDESCASMPEKCREVFYLSRREHLSYQHIASQLNISVNTVEKHMVKALKILRSHLKQYHYILFWCLVALLLLCAPLSNYFEA</sequence>
<dbReference type="Gene3D" id="1.10.1740.10">
    <property type="match status" value="1"/>
</dbReference>
<gene>
    <name evidence="7" type="ORF">SAMN04488122_5674</name>
</gene>
<accession>A0A1I0SB95</accession>
<dbReference type="SUPFAM" id="SSF88946">
    <property type="entry name" value="Sigma2 domain of RNA polymerase sigma factors"/>
    <property type="match status" value="1"/>
</dbReference>
<name>A0A1I0SB95_9BACT</name>
<evidence type="ECO:0000259" key="6">
    <source>
        <dbReference type="Pfam" id="PF08281"/>
    </source>
</evidence>
<dbReference type="Gene3D" id="1.10.10.10">
    <property type="entry name" value="Winged helix-like DNA-binding domain superfamily/Winged helix DNA-binding domain"/>
    <property type="match status" value="1"/>
</dbReference>
<evidence type="ECO:0000256" key="4">
    <source>
        <dbReference type="ARBA" id="ARBA00023163"/>
    </source>
</evidence>
<keyword evidence="3" id="KW-0731">Sigma factor</keyword>
<dbReference type="InterPro" id="IPR013249">
    <property type="entry name" value="RNA_pol_sigma70_r4_t2"/>
</dbReference>
<dbReference type="NCBIfam" id="TIGR02985">
    <property type="entry name" value="Sig70_bacteroi1"/>
    <property type="match status" value="1"/>
</dbReference>
<dbReference type="InterPro" id="IPR013325">
    <property type="entry name" value="RNA_pol_sigma_r2"/>
</dbReference>
<dbReference type="InterPro" id="IPR013324">
    <property type="entry name" value="RNA_pol_sigma_r3/r4-like"/>
</dbReference>
<dbReference type="OrthoDB" id="764619at2"/>
<dbReference type="SUPFAM" id="SSF88659">
    <property type="entry name" value="Sigma3 and sigma4 domains of RNA polymerase sigma factors"/>
    <property type="match status" value="1"/>
</dbReference>
<proteinExistence type="inferred from homology"/>
<dbReference type="InterPro" id="IPR014284">
    <property type="entry name" value="RNA_pol_sigma-70_dom"/>
</dbReference>
<dbReference type="InterPro" id="IPR039425">
    <property type="entry name" value="RNA_pol_sigma-70-like"/>
</dbReference>
<dbReference type="AlphaFoldDB" id="A0A1I0SB95"/>